<gene>
    <name evidence="1" type="ORF">Zmor_017465</name>
</gene>
<accession>A0AA38I9J4</accession>
<reference evidence="1" key="1">
    <citation type="journal article" date="2023" name="G3 (Bethesda)">
        <title>Whole genome assemblies of Zophobas morio and Tenebrio molitor.</title>
        <authorList>
            <person name="Kaur S."/>
            <person name="Stinson S.A."/>
            <person name="diCenzo G.C."/>
        </authorList>
    </citation>
    <scope>NUCLEOTIDE SEQUENCE</scope>
    <source>
        <strain evidence="1">QUZm001</strain>
    </source>
</reference>
<name>A0AA38I9J4_9CUCU</name>
<keyword evidence="2" id="KW-1185">Reference proteome</keyword>
<dbReference type="Proteomes" id="UP001168821">
    <property type="component" value="Unassembled WGS sequence"/>
</dbReference>
<sequence>MSEREESEMIEIRKMFSAIKCKLTVVKEKLDRNAEVVVTLKKENMLLKESIIEQDSRLELVEKEIRKNNIIIQGVDDENDEKEEKATEKIQNILTKMEVKVDVEMDASEIRRIGTYKPNGNRSILVKLQKWKTKMEIYKLTKNLKGSDIWINDDFSKKVQAEGKCLIPYLQQVRQ</sequence>
<organism evidence="1 2">
    <name type="scientific">Zophobas morio</name>
    <dbReference type="NCBI Taxonomy" id="2755281"/>
    <lineage>
        <taxon>Eukaryota</taxon>
        <taxon>Metazoa</taxon>
        <taxon>Ecdysozoa</taxon>
        <taxon>Arthropoda</taxon>
        <taxon>Hexapoda</taxon>
        <taxon>Insecta</taxon>
        <taxon>Pterygota</taxon>
        <taxon>Neoptera</taxon>
        <taxon>Endopterygota</taxon>
        <taxon>Coleoptera</taxon>
        <taxon>Polyphaga</taxon>
        <taxon>Cucujiformia</taxon>
        <taxon>Tenebrionidae</taxon>
        <taxon>Zophobas</taxon>
    </lineage>
</organism>
<evidence type="ECO:0008006" key="3">
    <source>
        <dbReference type="Google" id="ProtNLM"/>
    </source>
</evidence>
<proteinExistence type="predicted"/>
<dbReference type="EMBL" id="JALNTZ010000005">
    <property type="protein sequence ID" value="KAJ3651421.1"/>
    <property type="molecule type" value="Genomic_DNA"/>
</dbReference>
<comment type="caution">
    <text evidence="1">The sequence shown here is derived from an EMBL/GenBank/DDBJ whole genome shotgun (WGS) entry which is preliminary data.</text>
</comment>
<dbReference type="AlphaFoldDB" id="A0AA38I9J4"/>
<protein>
    <recommendedName>
        <fullName evidence="3">Endonuclease-reverse transcriptase</fullName>
    </recommendedName>
</protein>
<evidence type="ECO:0000313" key="1">
    <source>
        <dbReference type="EMBL" id="KAJ3651421.1"/>
    </source>
</evidence>
<dbReference type="Gene3D" id="3.30.70.1820">
    <property type="entry name" value="L1 transposable element, RRM domain"/>
    <property type="match status" value="1"/>
</dbReference>
<evidence type="ECO:0000313" key="2">
    <source>
        <dbReference type="Proteomes" id="UP001168821"/>
    </source>
</evidence>